<dbReference type="InterPro" id="IPR037284">
    <property type="entry name" value="SUF_FeS_clus_asmbl_SufBD_sf"/>
</dbReference>
<keyword evidence="3" id="KW-1185">Reference proteome</keyword>
<evidence type="ECO:0000313" key="3">
    <source>
        <dbReference type="Proteomes" id="UP000191980"/>
    </source>
</evidence>
<dbReference type="InterPro" id="IPR055346">
    <property type="entry name" value="Fe-S_cluster_assembly_SufBD"/>
</dbReference>
<dbReference type="RefSeq" id="WP_158083080.1">
    <property type="nucleotide sequence ID" value="NZ_LPUF01000001.1"/>
</dbReference>
<dbReference type="STRING" id="1420851.AU255_08020"/>
<dbReference type="EMBL" id="LPUF01000001">
    <property type="protein sequence ID" value="OQK17796.1"/>
    <property type="molecule type" value="Genomic_DNA"/>
</dbReference>
<dbReference type="AlphaFoldDB" id="A0A1V8M8G1"/>
<dbReference type="PANTHER" id="PTHR30508:SF6">
    <property type="entry name" value="UPF0051 PROTEIN MJ0034"/>
    <property type="match status" value="1"/>
</dbReference>
<gene>
    <name evidence="2" type="ORF">AU255_08020</name>
</gene>
<dbReference type="InterPro" id="IPR000825">
    <property type="entry name" value="SUF_FeS_clus_asmbl_SufBD_core"/>
</dbReference>
<comment type="caution">
    <text evidence="2">The sequence shown here is derived from an EMBL/GenBank/DDBJ whole genome shotgun (WGS) entry which is preliminary data.</text>
</comment>
<sequence length="311" mass="33985">MSIFDKFRLLLNSAGENSKLLDDQNTAHIAVDGQVLLSKQTIPGIKIEVEQHPDLTIAEITVTSYTQVTNPVHLCFSMMQQIGRQNFRVHIILEPYANVSFISHGLFTTVDTAKHIMDKTIEISEGASLSFTDSHFHSQSGGIKVLSSAKIKVAKHGTYFSDFSLTKGHVGKLYLDYSVEAEEHAVVELTSRVFGHAKDEIKISEKVSLIGRFSHSVIKSRVALEGEAKAVITGITEGCAEGARGHMDCLEIIKDKAEGQSIPVVKVSHPLAKITHEAAIGTIENKQLETLIVHGLSPEQATDLIVLGILR</sequence>
<dbReference type="PANTHER" id="PTHR30508">
    <property type="entry name" value="FES CLUSTER ASSEMBLY PROTEIN SUF"/>
    <property type="match status" value="1"/>
</dbReference>
<proteinExistence type="predicted"/>
<dbReference type="SUPFAM" id="SSF101960">
    <property type="entry name" value="Stabilizer of iron transporter SufD"/>
    <property type="match status" value="1"/>
</dbReference>
<dbReference type="Proteomes" id="UP000191980">
    <property type="component" value="Unassembled WGS sequence"/>
</dbReference>
<dbReference type="Pfam" id="PF01458">
    <property type="entry name" value="SUFBD_core"/>
    <property type="match status" value="1"/>
</dbReference>
<reference evidence="2 3" key="1">
    <citation type="submission" date="2015-12" db="EMBL/GenBank/DDBJ databases">
        <authorList>
            <person name="Shamseldin A."/>
            <person name="Moawad H."/>
            <person name="Abd El-Rahim W.M."/>
            <person name="Sadowsky M.J."/>
        </authorList>
    </citation>
    <scope>NUCLEOTIDE SEQUENCE [LARGE SCALE GENOMIC DNA]</scope>
    <source>
        <strain evidence="2 3">WF1</strain>
    </source>
</reference>
<protein>
    <recommendedName>
        <fullName evidence="1">SUF system FeS cluster assembly SufBD core domain-containing protein</fullName>
    </recommendedName>
</protein>
<feature type="domain" description="SUF system FeS cluster assembly SufBD core" evidence="1">
    <location>
        <begin position="85"/>
        <end position="308"/>
    </location>
</feature>
<organism evidence="2 3">
    <name type="scientific">Methyloprofundus sedimenti</name>
    <dbReference type="NCBI Taxonomy" id="1420851"/>
    <lineage>
        <taxon>Bacteria</taxon>
        <taxon>Pseudomonadati</taxon>
        <taxon>Pseudomonadota</taxon>
        <taxon>Gammaproteobacteria</taxon>
        <taxon>Methylococcales</taxon>
        <taxon>Methylococcaceae</taxon>
        <taxon>Methyloprofundus</taxon>
    </lineage>
</organism>
<evidence type="ECO:0000259" key="1">
    <source>
        <dbReference type="Pfam" id="PF01458"/>
    </source>
</evidence>
<accession>A0A1V8M8G1</accession>
<dbReference type="GO" id="GO:0016226">
    <property type="term" value="P:iron-sulfur cluster assembly"/>
    <property type="evidence" value="ECO:0007669"/>
    <property type="project" value="InterPro"/>
</dbReference>
<evidence type="ECO:0000313" key="2">
    <source>
        <dbReference type="EMBL" id="OQK17796.1"/>
    </source>
</evidence>
<dbReference type="OrthoDB" id="9803529at2"/>
<name>A0A1V8M8G1_9GAMM</name>